<evidence type="ECO:0000313" key="3">
    <source>
        <dbReference type="Proteomes" id="UP000009080"/>
    </source>
</evidence>
<keyword evidence="3" id="KW-1185">Reference proteome</keyword>
<evidence type="ECO:0000313" key="2">
    <source>
        <dbReference type="EMBL" id="ACR12697.1"/>
    </source>
</evidence>
<dbReference type="Proteomes" id="UP000009080">
    <property type="component" value="Chromosome"/>
</dbReference>
<organism evidence="2 3">
    <name type="scientific">Teredinibacter turnerae (strain ATCC 39867 / T7901)</name>
    <dbReference type="NCBI Taxonomy" id="377629"/>
    <lineage>
        <taxon>Bacteria</taxon>
        <taxon>Pseudomonadati</taxon>
        <taxon>Pseudomonadota</taxon>
        <taxon>Gammaproteobacteria</taxon>
        <taxon>Cellvibrionales</taxon>
        <taxon>Cellvibrionaceae</taxon>
        <taxon>Teredinibacter</taxon>
    </lineage>
</organism>
<dbReference type="GO" id="GO:0016747">
    <property type="term" value="F:acyltransferase activity, transferring groups other than amino-acyl groups"/>
    <property type="evidence" value="ECO:0007669"/>
    <property type="project" value="InterPro"/>
</dbReference>
<dbReference type="SUPFAM" id="SSF55729">
    <property type="entry name" value="Acyl-CoA N-acyltransferases (Nat)"/>
    <property type="match status" value="1"/>
</dbReference>
<feature type="domain" description="N-acetyltransferase" evidence="1">
    <location>
        <begin position="53"/>
        <end position="196"/>
    </location>
</feature>
<dbReference type="CDD" id="cd04301">
    <property type="entry name" value="NAT_SF"/>
    <property type="match status" value="1"/>
</dbReference>
<dbReference type="InterPro" id="IPR016181">
    <property type="entry name" value="Acyl_CoA_acyltransferase"/>
</dbReference>
<proteinExistence type="predicted"/>
<dbReference type="EMBL" id="CP001614">
    <property type="protein sequence ID" value="ACR12697.1"/>
    <property type="molecule type" value="Genomic_DNA"/>
</dbReference>
<dbReference type="KEGG" id="ttu:TERTU_2198"/>
<accession>C5BJH8</accession>
<dbReference type="AlphaFoldDB" id="C5BJH8"/>
<dbReference type="InterPro" id="IPR000182">
    <property type="entry name" value="GNAT_dom"/>
</dbReference>
<reference evidence="2 3" key="1">
    <citation type="journal article" date="2009" name="PLoS ONE">
        <title>The complete genome of Teredinibacter turnerae T7901: an intracellular endosymbiont of marine wood-boring bivalves (shipworms).</title>
        <authorList>
            <person name="Yang J.C."/>
            <person name="Madupu R."/>
            <person name="Durkin A.S."/>
            <person name="Ekborg N.A."/>
            <person name="Pedamallu C.S."/>
            <person name="Hostetler J.B."/>
            <person name="Radune D."/>
            <person name="Toms B.S."/>
            <person name="Henrissat B."/>
            <person name="Coutinho P.M."/>
            <person name="Schwarz S."/>
            <person name="Field L."/>
            <person name="Trindade-Silva A.E."/>
            <person name="Soares C.A.G."/>
            <person name="Elshahawi S."/>
            <person name="Hanora A."/>
            <person name="Schmidt E.W."/>
            <person name="Haygood M.G."/>
            <person name="Posfai J."/>
            <person name="Benner J."/>
            <person name="Madinger C."/>
            <person name="Nove J."/>
            <person name="Anton B."/>
            <person name="Chaudhary K."/>
            <person name="Foster J."/>
            <person name="Holman A."/>
            <person name="Kumar S."/>
            <person name="Lessard P.A."/>
            <person name="Luyten Y.A."/>
            <person name="Slatko B."/>
            <person name="Wood N."/>
            <person name="Wu B."/>
            <person name="Teplitski M."/>
            <person name="Mougous J.D."/>
            <person name="Ward N."/>
            <person name="Eisen J.A."/>
            <person name="Badger J.H."/>
            <person name="Distel D.L."/>
        </authorList>
    </citation>
    <scope>NUCLEOTIDE SEQUENCE [LARGE SCALE GENOMIC DNA]</scope>
    <source>
        <strain evidence="3">ATCC 39867 / T7901</strain>
    </source>
</reference>
<protein>
    <submittedName>
        <fullName evidence="2">Acetyltransferase, GNAT family</fullName>
    </submittedName>
</protein>
<gene>
    <name evidence="2" type="ordered locus">TERTU_2198</name>
</gene>
<dbReference type="InterPro" id="IPR052564">
    <property type="entry name" value="N-acetyltrans/Recomb-assoc"/>
</dbReference>
<name>C5BJH8_TERTT</name>
<dbReference type="eggNOG" id="COG0456">
    <property type="taxonomic scope" value="Bacteria"/>
</dbReference>
<sequence>MCEFKKNNRRNTLLIQKANFVDVLYGCELFKLMIFYKYKICYALVVSGEFGMVVLRDFVAGEEESLFEVFYSSIHMICSQHYTAEQISAWAPIDLDRALWWRKISAIQPFVVLKENKIVGYSDVQKSGLIDHFFVHGEYQGQGIGNLLMFEALRRGASVGALHSEVSHTAQPFFQKYGFKPVKKQTVIIRGVALNN</sequence>
<dbReference type="PANTHER" id="PTHR43451:SF1">
    <property type="entry name" value="ACETYLTRANSFERASE"/>
    <property type="match status" value="1"/>
</dbReference>
<dbReference type="Gene3D" id="3.40.630.30">
    <property type="match status" value="1"/>
</dbReference>
<dbReference type="RefSeq" id="WP_015818809.1">
    <property type="nucleotide sequence ID" value="NC_012997.1"/>
</dbReference>
<dbReference type="HOGENOM" id="CLU_087351_0_2_6"/>
<dbReference type="PROSITE" id="PS51186">
    <property type="entry name" value="GNAT"/>
    <property type="match status" value="1"/>
</dbReference>
<dbReference type="PANTHER" id="PTHR43451">
    <property type="entry name" value="ACETYLTRANSFERASE (GNAT) FAMILY PROTEIN"/>
    <property type="match status" value="1"/>
</dbReference>
<dbReference type="Pfam" id="PF13673">
    <property type="entry name" value="Acetyltransf_10"/>
    <property type="match status" value="1"/>
</dbReference>
<evidence type="ECO:0000259" key="1">
    <source>
        <dbReference type="PROSITE" id="PS51186"/>
    </source>
</evidence>